<comment type="caution">
    <text evidence="8">The sequence shown here is derived from an EMBL/GenBank/DDBJ whole genome shotgun (WGS) entry which is preliminary data.</text>
</comment>
<evidence type="ECO:0000313" key="8">
    <source>
        <dbReference type="EMBL" id="MBE9463780.1"/>
    </source>
</evidence>
<keyword evidence="2" id="KW-0805">Transcription regulation</keyword>
<dbReference type="CDD" id="cd06171">
    <property type="entry name" value="Sigma70_r4"/>
    <property type="match status" value="1"/>
</dbReference>
<dbReference type="InterPro" id="IPR036388">
    <property type="entry name" value="WH-like_DNA-bd_sf"/>
</dbReference>
<dbReference type="RefSeq" id="WP_194121889.1">
    <property type="nucleotide sequence ID" value="NZ_JACYGY010000001.1"/>
</dbReference>
<dbReference type="Pfam" id="PF08281">
    <property type="entry name" value="Sigma70_r4_2"/>
    <property type="match status" value="1"/>
</dbReference>
<name>A0ABR9WED2_9BACT</name>
<dbReference type="EMBL" id="JACYGY010000001">
    <property type="protein sequence ID" value="MBE9463780.1"/>
    <property type="molecule type" value="Genomic_DNA"/>
</dbReference>
<evidence type="ECO:0000256" key="2">
    <source>
        <dbReference type="ARBA" id="ARBA00023015"/>
    </source>
</evidence>
<evidence type="ECO:0000313" key="9">
    <source>
        <dbReference type="Proteomes" id="UP000634134"/>
    </source>
</evidence>
<dbReference type="SUPFAM" id="SSF88659">
    <property type="entry name" value="Sigma3 and sigma4 domains of RNA polymerase sigma factors"/>
    <property type="match status" value="1"/>
</dbReference>
<dbReference type="Gene3D" id="1.10.10.10">
    <property type="entry name" value="Winged helix-like DNA-binding domain superfamily/Winged helix DNA-binding domain"/>
    <property type="match status" value="1"/>
</dbReference>
<dbReference type="Pfam" id="PF04542">
    <property type="entry name" value="Sigma70_r2"/>
    <property type="match status" value="1"/>
</dbReference>
<dbReference type="NCBIfam" id="TIGR02937">
    <property type="entry name" value="sigma70-ECF"/>
    <property type="match status" value="1"/>
</dbReference>
<organism evidence="8 9">
    <name type="scientific">Dyadobacter subterraneus</name>
    <dbReference type="NCBI Taxonomy" id="2773304"/>
    <lineage>
        <taxon>Bacteria</taxon>
        <taxon>Pseudomonadati</taxon>
        <taxon>Bacteroidota</taxon>
        <taxon>Cytophagia</taxon>
        <taxon>Cytophagales</taxon>
        <taxon>Spirosomataceae</taxon>
        <taxon>Dyadobacter</taxon>
    </lineage>
</organism>
<feature type="domain" description="RNA polymerase sigma-70 region 2" evidence="6">
    <location>
        <begin position="11"/>
        <end position="74"/>
    </location>
</feature>
<proteinExistence type="inferred from homology"/>
<dbReference type="InterPro" id="IPR014284">
    <property type="entry name" value="RNA_pol_sigma-70_dom"/>
</dbReference>
<dbReference type="PANTHER" id="PTHR43133">
    <property type="entry name" value="RNA POLYMERASE ECF-TYPE SIGMA FACTO"/>
    <property type="match status" value="1"/>
</dbReference>
<dbReference type="Gene3D" id="1.10.1740.10">
    <property type="match status" value="1"/>
</dbReference>
<gene>
    <name evidence="8" type="ORF">IEE83_18005</name>
</gene>
<dbReference type="PANTHER" id="PTHR43133:SF8">
    <property type="entry name" value="RNA POLYMERASE SIGMA FACTOR HI_1459-RELATED"/>
    <property type="match status" value="1"/>
</dbReference>
<accession>A0ABR9WED2</accession>
<comment type="similarity">
    <text evidence="1">Belongs to the sigma-70 factor family. ECF subfamily.</text>
</comment>
<dbReference type="InterPro" id="IPR013324">
    <property type="entry name" value="RNA_pol_sigma_r3/r4-like"/>
</dbReference>
<keyword evidence="4" id="KW-0238">DNA-binding</keyword>
<dbReference type="InterPro" id="IPR013325">
    <property type="entry name" value="RNA_pol_sigma_r2"/>
</dbReference>
<feature type="domain" description="RNA polymerase sigma factor 70 region 4 type 2" evidence="7">
    <location>
        <begin position="111"/>
        <end position="155"/>
    </location>
</feature>
<evidence type="ECO:0000256" key="4">
    <source>
        <dbReference type="ARBA" id="ARBA00023125"/>
    </source>
</evidence>
<dbReference type="InterPro" id="IPR007627">
    <property type="entry name" value="RNA_pol_sigma70_r2"/>
</dbReference>
<dbReference type="Proteomes" id="UP000634134">
    <property type="component" value="Unassembled WGS sequence"/>
</dbReference>
<dbReference type="InterPro" id="IPR013249">
    <property type="entry name" value="RNA_pol_sigma70_r4_t2"/>
</dbReference>
<dbReference type="InterPro" id="IPR039425">
    <property type="entry name" value="RNA_pol_sigma-70-like"/>
</dbReference>
<protein>
    <submittedName>
        <fullName evidence="8">RNA polymerase sigma factor</fullName>
    </submittedName>
</protein>
<evidence type="ECO:0000256" key="5">
    <source>
        <dbReference type="ARBA" id="ARBA00023163"/>
    </source>
</evidence>
<dbReference type="SUPFAM" id="SSF88946">
    <property type="entry name" value="Sigma2 domain of RNA polymerase sigma factors"/>
    <property type="match status" value="1"/>
</dbReference>
<keyword evidence="3" id="KW-0731">Sigma factor</keyword>
<evidence type="ECO:0000256" key="3">
    <source>
        <dbReference type="ARBA" id="ARBA00023082"/>
    </source>
</evidence>
<evidence type="ECO:0000259" key="6">
    <source>
        <dbReference type="Pfam" id="PF04542"/>
    </source>
</evidence>
<keyword evidence="9" id="KW-1185">Reference proteome</keyword>
<keyword evidence="5" id="KW-0804">Transcription</keyword>
<evidence type="ECO:0000256" key="1">
    <source>
        <dbReference type="ARBA" id="ARBA00010641"/>
    </source>
</evidence>
<sequence>MNSRLYNLFISSQQKLYRFALSLTKDVTDAEDILQDTLLKLWKARDKWESWDNFEAYAMRTVRNEYLNYVKVQKSRTYGTLEDIPEFAEPSQTETDMTTDHLMMRYNWLTSKLPKMQRDILHLREIEELEYKEIAKVMDISEAQVKVYLFRARQYLKEKVHGKR</sequence>
<reference evidence="9" key="1">
    <citation type="submission" date="2023-07" db="EMBL/GenBank/DDBJ databases">
        <title>Dyadobacter sp. nov 'subterranea' isolated from contaminted grondwater.</title>
        <authorList>
            <person name="Szabo I."/>
            <person name="Al-Omari J."/>
            <person name="Szerdahelyi S.G."/>
            <person name="Rado J."/>
        </authorList>
    </citation>
    <scope>NUCLEOTIDE SEQUENCE [LARGE SCALE GENOMIC DNA]</scope>
    <source>
        <strain evidence="9">UP-52</strain>
    </source>
</reference>
<evidence type="ECO:0000259" key="7">
    <source>
        <dbReference type="Pfam" id="PF08281"/>
    </source>
</evidence>